<sequence length="208" mass="23215">MQNEHAAINRRLSDPDFQALLLSRAIGLALGSSLMATAFVVHDVYLWTHPPTPKYFVIDGRKAREVTALDTPIVDDAQLLDWSTRAALAPYNINYNDYPQQLSAASRRFSKRGWNSFATSVMDTKNFDTMKRSMLLCYAQAQRAAIISEVATMAGALAYRIQVPIVQTCQNSNQNITQNLIIKALVARTNAEDRPDGLEIDELVAVRQ</sequence>
<dbReference type="Proteomes" id="UP000230709">
    <property type="component" value="Plasmid pOB3b2"/>
</dbReference>
<evidence type="ECO:0000313" key="2">
    <source>
        <dbReference type="EMBL" id="ATQ70876.1"/>
    </source>
</evidence>
<evidence type="ECO:0000256" key="1">
    <source>
        <dbReference type="SAM" id="Phobius"/>
    </source>
</evidence>
<protein>
    <recommendedName>
        <fullName evidence="4">Intracellular multiplication protein IcmL</fullName>
    </recommendedName>
</protein>
<name>A0A2D2D779_METT3</name>
<keyword evidence="3" id="KW-1185">Reference proteome</keyword>
<accession>A0A2D2D779</accession>
<feature type="transmembrane region" description="Helical" evidence="1">
    <location>
        <begin position="21"/>
        <end position="47"/>
    </location>
</feature>
<gene>
    <name evidence="2" type="ORF">CQW49_23290</name>
</gene>
<keyword evidence="2" id="KW-0614">Plasmid</keyword>
<proteinExistence type="predicted"/>
<evidence type="ECO:0000313" key="3">
    <source>
        <dbReference type="Proteomes" id="UP000230709"/>
    </source>
</evidence>
<keyword evidence="1" id="KW-0472">Membrane</keyword>
<keyword evidence="1" id="KW-1133">Transmembrane helix</keyword>
<dbReference type="Pfam" id="PF11393">
    <property type="entry name" value="T4BSS_DotI_IcmL"/>
    <property type="match status" value="1"/>
</dbReference>
<organism evidence="2 3">
    <name type="scientific">Methylosinus trichosporium (strain ATCC 35070 / NCIMB 11131 / UNIQEM 75 / OB3b)</name>
    <dbReference type="NCBI Taxonomy" id="595536"/>
    <lineage>
        <taxon>Bacteria</taxon>
        <taxon>Pseudomonadati</taxon>
        <taxon>Pseudomonadota</taxon>
        <taxon>Alphaproteobacteria</taxon>
        <taxon>Hyphomicrobiales</taxon>
        <taxon>Methylocystaceae</taxon>
        <taxon>Methylosinus</taxon>
    </lineage>
</organism>
<keyword evidence="1" id="KW-0812">Transmembrane</keyword>
<dbReference type="AlphaFoldDB" id="A0A2D2D779"/>
<dbReference type="RefSeq" id="WP_099832093.1">
    <property type="nucleotide sequence ID" value="NZ_CP023739.1"/>
</dbReference>
<dbReference type="InterPro" id="IPR021055">
    <property type="entry name" value="T4BSS_IcmL/DotI"/>
</dbReference>
<dbReference type="KEGG" id="mtw:CQW49_23290"/>
<dbReference type="CDD" id="cd16385">
    <property type="entry name" value="IcmL"/>
    <property type="match status" value="1"/>
</dbReference>
<dbReference type="EMBL" id="CP023739">
    <property type="protein sequence ID" value="ATQ70876.1"/>
    <property type="molecule type" value="Genomic_DNA"/>
</dbReference>
<evidence type="ECO:0008006" key="4">
    <source>
        <dbReference type="Google" id="ProtNLM"/>
    </source>
</evidence>
<reference evidence="3" key="1">
    <citation type="submission" date="2017-10" db="EMBL/GenBank/DDBJ databases">
        <title>Completed PacBio SMRT sequence of Methylosinus trichosporium OB3b reveals presence of a third large plasmid.</title>
        <authorList>
            <person name="Charles T.C."/>
            <person name="Lynch M.D.J."/>
            <person name="Heil J.R."/>
            <person name="Cheng J."/>
        </authorList>
    </citation>
    <scope>NUCLEOTIDE SEQUENCE [LARGE SCALE GENOMIC DNA]</scope>
    <source>
        <strain evidence="3">OB3b</strain>
        <plasmid evidence="3">pob3b2</plasmid>
    </source>
</reference>
<geneLocation type="plasmid" evidence="3">
    <name>pob3b2</name>
</geneLocation>